<proteinExistence type="predicted"/>
<dbReference type="Pfam" id="PF24925">
    <property type="entry name" value="DUF7746"/>
    <property type="match status" value="1"/>
</dbReference>
<protein>
    <recommendedName>
        <fullName evidence="1">DUF7746 domain-containing protein</fullName>
    </recommendedName>
</protein>
<dbReference type="HOGENOM" id="CLU_152974_0_0_1"/>
<dbReference type="Proteomes" id="UP000006729">
    <property type="component" value="Chromosome 5"/>
</dbReference>
<evidence type="ECO:0000313" key="2">
    <source>
        <dbReference type="EMBL" id="PNT36696.1"/>
    </source>
</evidence>
<dbReference type="EMBL" id="CM009294">
    <property type="protein sequence ID" value="PNT36696.1"/>
    <property type="molecule type" value="Genomic_DNA"/>
</dbReference>
<reference evidence="2 3" key="1">
    <citation type="journal article" date="2006" name="Science">
        <title>The genome of black cottonwood, Populus trichocarpa (Torr. &amp; Gray).</title>
        <authorList>
            <person name="Tuskan G.A."/>
            <person name="Difazio S."/>
            <person name="Jansson S."/>
            <person name="Bohlmann J."/>
            <person name="Grigoriev I."/>
            <person name="Hellsten U."/>
            <person name="Putnam N."/>
            <person name="Ralph S."/>
            <person name="Rombauts S."/>
            <person name="Salamov A."/>
            <person name="Schein J."/>
            <person name="Sterck L."/>
            <person name="Aerts A."/>
            <person name="Bhalerao R.R."/>
            <person name="Bhalerao R.P."/>
            <person name="Blaudez D."/>
            <person name="Boerjan W."/>
            <person name="Brun A."/>
            <person name="Brunner A."/>
            <person name="Busov V."/>
            <person name="Campbell M."/>
            <person name="Carlson J."/>
            <person name="Chalot M."/>
            <person name="Chapman J."/>
            <person name="Chen G.L."/>
            <person name="Cooper D."/>
            <person name="Coutinho P.M."/>
            <person name="Couturier J."/>
            <person name="Covert S."/>
            <person name="Cronk Q."/>
            <person name="Cunningham R."/>
            <person name="Davis J."/>
            <person name="Degroeve S."/>
            <person name="Dejardin A."/>
            <person name="Depamphilis C."/>
            <person name="Detter J."/>
            <person name="Dirks B."/>
            <person name="Dubchak I."/>
            <person name="Duplessis S."/>
            <person name="Ehlting J."/>
            <person name="Ellis B."/>
            <person name="Gendler K."/>
            <person name="Goodstein D."/>
            <person name="Gribskov M."/>
            <person name="Grimwood J."/>
            <person name="Groover A."/>
            <person name="Gunter L."/>
            <person name="Hamberger B."/>
            <person name="Heinze B."/>
            <person name="Helariutta Y."/>
            <person name="Henrissat B."/>
            <person name="Holligan D."/>
            <person name="Holt R."/>
            <person name="Huang W."/>
            <person name="Islam-Faridi N."/>
            <person name="Jones S."/>
            <person name="Jones-Rhoades M."/>
            <person name="Jorgensen R."/>
            <person name="Joshi C."/>
            <person name="Kangasjarvi J."/>
            <person name="Karlsson J."/>
            <person name="Kelleher C."/>
            <person name="Kirkpatrick R."/>
            <person name="Kirst M."/>
            <person name="Kohler A."/>
            <person name="Kalluri U."/>
            <person name="Larimer F."/>
            <person name="Leebens-Mack J."/>
            <person name="Leple J.C."/>
            <person name="Locascio P."/>
            <person name="Lou Y."/>
            <person name="Lucas S."/>
            <person name="Martin F."/>
            <person name="Montanini B."/>
            <person name="Napoli C."/>
            <person name="Nelson D.R."/>
            <person name="Nelson C."/>
            <person name="Nieminen K."/>
            <person name="Nilsson O."/>
            <person name="Pereda V."/>
            <person name="Peter G."/>
            <person name="Philippe R."/>
            <person name="Pilate G."/>
            <person name="Poliakov A."/>
            <person name="Razumovskaya J."/>
            <person name="Richardson P."/>
            <person name="Rinaldi C."/>
            <person name="Ritland K."/>
            <person name="Rouze P."/>
            <person name="Ryaboy D."/>
            <person name="Schmutz J."/>
            <person name="Schrader J."/>
            <person name="Segerman B."/>
            <person name="Shin H."/>
            <person name="Siddiqui A."/>
            <person name="Sterky F."/>
            <person name="Terry A."/>
            <person name="Tsai C.J."/>
            <person name="Uberbacher E."/>
            <person name="Unneberg P."/>
            <person name="Vahala J."/>
            <person name="Wall K."/>
            <person name="Wessler S."/>
            <person name="Yang G."/>
            <person name="Yin T."/>
            <person name="Douglas C."/>
            <person name="Marra M."/>
            <person name="Sandberg G."/>
            <person name="Van de Peer Y."/>
            <person name="Rokhsar D."/>
        </authorList>
    </citation>
    <scope>NUCLEOTIDE SEQUENCE [LARGE SCALE GENOMIC DNA]</scope>
    <source>
        <strain evidence="3">cv. Nisqually</strain>
    </source>
</reference>
<sequence length="106" mass="11796">MAANTYKTQTGTPDKATAELLIAGFSGQLKGWWDYHLTETDHLYILNSIQTYEDQTPIIDPLGNIIQDVVSTLILNISLHFVGNPSHLKDKNTELLSNLNSVQKAQ</sequence>
<feature type="domain" description="DUF7746" evidence="1">
    <location>
        <begin position="1"/>
        <end position="51"/>
    </location>
</feature>
<dbReference type="AlphaFoldDB" id="U5GD16"/>
<keyword evidence="3" id="KW-1185">Reference proteome</keyword>
<evidence type="ECO:0000313" key="3">
    <source>
        <dbReference type="Proteomes" id="UP000006729"/>
    </source>
</evidence>
<evidence type="ECO:0000259" key="1">
    <source>
        <dbReference type="Pfam" id="PF24925"/>
    </source>
</evidence>
<dbReference type="PANTHER" id="PTHR33054">
    <property type="entry name" value="CCHC-TYPE DOMAIN-CONTAINING PROTEIN"/>
    <property type="match status" value="1"/>
</dbReference>
<name>U5GD16_POPTR</name>
<dbReference type="PANTHER" id="PTHR33054:SF9">
    <property type="entry name" value="CCHC-TYPE DOMAIN-CONTAINING PROTEIN"/>
    <property type="match status" value="1"/>
</dbReference>
<dbReference type="InParanoid" id="U5GD16"/>
<gene>
    <name evidence="2" type="ORF">POPTR_005G142500</name>
</gene>
<organism evidence="2 3">
    <name type="scientific">Populus trichocarpa</name>
    <name type="common">Western balsam poplar</name>
    <name type="synonym">Populus balsamifera subsp. trichocarpa</name>
    <dbReference type="NCBI Taxonomy" id="3694"/>
    <lineage>
        <taxon>Eukaryota</taxon>
        <taxon>Viridiplantae</taxon>
        <taxon>Streptophyta</taxon>
        <taxon>Embryophyta</taxon>
        <taxon>Tracheophyta</taxon>
        <taxon>Spermatophyta</taxon>
        <taxon>Magnoliopsida</taxon>
        <taxon>eudicotyledons</taxon>
        <taxon>Gunneridae</taxon>
        <taxon>Pentapetalae</taxon>
        <taxon>rosids</taxon>
        <taxon>fabids</taxon>
        <taxon>Malpighiales</taxon>
        <taxon>Salicaceae</taxon>
        <taxon>Saliceae</taxon>
        <taxon>Populus</taxon>
    </lineage>
</organism>
<dbReference type="InterPro" id="IPR056648">
    <property type="entry name" value="DUF7746"/>
</dbReference>
<accession>U5GD16</accession>